<feature type="domain" description="HTH tetR-type" evidence="3">
    <location>
        <begin position="5"/>
        <end position="65"/>
    </location>
</feature>
<evidence type="ECO:0000313" key="5">
    <source>
        <dbReference type="Proteomes" id="UP001560296"/>
    </source>
</evidence>
<gene>
    <name evidence="4" type="ORF">AB5S05_01290</name>
</gene>
<evidence type="ECO:0000256" key="1">
    <source>
        <dbReference type="ARBA" id="ARBA00023125"/>
    </source>
</evidence>
<organism evidence="4 5">
    <name type="scientific">Pseudomonas zhanjiangensis</name>
    <dbReference type="NCBI Taxonomy" id="3239015"/>
    <lineage>
        <taxon>Bacteria</taxon>
        <taxon>Pseudomonadati</taxon>
        <taxon>Pseudomonadota</taxon>
        <taxon>Gammaproteobacteria</taxon>
        <taxon>Pseudomonadales</taxon>
        <taxon>Pseudomonadaceae</taxon>
        <taxon>Pseudomonas</taxon>
    </lineage>
</organism>
<dbReference type="Proteomes" id="UP001560296">
    <property type="component" value="Unassembled WGS sequence"/>
</dbReference>
<evidence type="ECO:0000256" key="2">
    <source>
        <dbReference type="PROSITE-ProRule" id="PRU00335"/>
    </source>
</evidence>
<sequence length="206" mass="23744">MRKPTVTAPKILDTALQLADTCGWERLRLFDVAAQLGVGLDAIAEHYRDKDQLVEAWFDRADRALLARSKAADLLALEPARRLEELLVAWLDCLASHRDVTGQMLLYKLEPGHLHLQVLGLLRISRTVQWWREAAQRETLHLRRIAEESLLTGVYLRCFIHWLRHPEEDAAEFRALLRRQLRGGPLSLLLRPRDARANARQKPETL</sequence>
<dbReference type="RefSeq" id="WP_369285597.1">
    <property type="nucleotide sequence ID" value="NZ_JBFTEG010000001.1"/>
</dbReference>
<dbReference type="Gene3D" id="1.10.357.10">
    <property type="entry name" value="Tetracycline Repressor, domain 2"/>
    <property type="match status" value="1"/>
</dbReference>
<keyword evidence="1 2" id="KW-0238">DNA-binding</keyword>
<feature type="DNA-binding region" description="H-T-H motif" evidence="2">
    <location>
        <begin position="28"/>
        <end position="47"/>
    </location>
</feature>
<accession>A0ABV3YMZ3</accession>
<comment type="caution">
    <text evidence="4">The sequence shown here is derived from an EMBL/GenBank/DDBJ whole genome shotgun (WGS) entry which is preliminary data.</text>
</comment>
<dbReference type="PROSITE" id="PS50977">
    <property type="entry name" value="HTH_TETR_2"/>
    <property type="match status" value="1"/>
</dbReference>
<evidence type="ECO:0000313" key="4">
    <source>
        <dbReference type="EMBL" id="MEX6500682.1"/>
    </source>
</evidence>
<dbReference type="InterPro" id="IPR001647">
    <property type="entry name" value="HTH_TetR"/>
</dbReference>
<reference evidence="4 5" key="1">
    <citation type="submission" date="2024-07" db="EMBL/GenBank/DDBJ databases">
        <authorList>
            <person name="Li M."/>
        </authorList>
    </citation>
    <scope>NUCLEOTIDE SEQUENCE [LARGE SCALE GENOMIC DNA]</scope>
    <source>
        <strain evidence="4 5">25A3E</strain>
    </source>
</reference>
<proteinExistence type="predicted"/>
<protein>
    <submittedName>
        <fullName evidence="4">TetR family transcriptional regulator</fullName>
    </submittedName>
</protein>
<keyword evidence="5" id="KW-1185">Reference proteome</keyword>
<name>A0ABV3YMZ3_9PSED</name>
<dbReference type="SUPFAM" id="SSF46689">
    <property type="entry name" value="Homeodomain-like"/>
    <property type="match status" value="1"/>
</dbReference>
<evidence type="ECO:0000259" key="3">
    <source>
        <dbReference type="PROSITE" id="PS50977"/>
    </source>
</evidence>
<dbReference type="InterPro" id="IPR009057">
    <property type="entry name" value="Homeodomain-like_sf"/>
</dbReference>
<dbReference type="EMBL" id="JBFTEG010000001">
    <property type="protein sequence ID" value="MEX6500682.1"/>
    <property type="molecule type" value="Genomic_DNA"/>
</dbReference>
<dbReference type="Pfam" id="PF00440">
    <property type="entry name" value="TetR_N"/>
    <property type="match status" value="1"/>
</dbReference>